<proteinExistence type="predicted"/>
<dbReference type="InterPro" id="IPR025127">
    <property type="entry name" value="DUF4054"/>
</dbReference>
<dbReference type="Pfam" id="PF13262">
    <property type="entry name" value="DUF4054"/>
    <property type="match status" value="1"/>
</dbReference>
<organism evidence="1 2">
    <name type="scientific">Latilactobacillus curvatus</name>
    <name type="common">Lactobacillus curvatus</name>
    <dbReference type="NCBI Taxonomy" id="28038"/>
    <lineage>
        <taxon>Bacteria</taxon>
        <taxon>Bacillati</taxon>
        <taxon>Bacillota</taxon>
        <taxon>Bacilli</taxon>
        <taxon>Lactobacillales</taxon>
        <taxon>Lactobacillaceae</taxon>
        <taxon>Latilactobacillus</taxon>
    </lineage>
</organism>
<dbReference type="RefSeq" id="WP_089556541.1">
    <property type="nucleotide sequence ID" value="NZ_CP022474.1"/>
</dbReference>
<dbReference type="EMBL" id="CP022474">
    <property type="protein sequence ID" value="ASN59831.1"/>
    <property type="molecule type" value="Genomic_DNA"/>
</dbReference>
<protein>
    <recommendedName>
        <fullName evidence="3">Phage protein</fullName>
    </recommendedName>
</protein>
<gene>
    <name evidence="1" type="ORF">CG419_03965</name>
</gene>
<sequence>MSEAVGKVLQRLKLIATQITGIDDETLSMFAEDAYLQAIQDGFKDEVAIRAAGYLAAHFAFVAFNKNSKVKKDQAAVLSREYFDSNGSDDYLAEYKRMKTDLDNGYSGSALVRFL</sequence>
<reference evidence="1 2" key="1">
    <citation type="submission" date="2017-07" db="EMBL/GenBank/DDBJ databases">
        <title>Lactobacillus curvatus MRS6 whole genome.</title>
        <authorList>
            <person name="Jans C."/>
            <person name="Lagler S."/>
            <person name="Lacroix C."/>
            <person name="Meile L."/>
            <person name="Stevens M.J.A."/>
        </authorList>
    </citation>
    <scope>NUCLEOTIDE SEQUENCE [LARGE SCALE GENOMIC DNA]</scope>
    <source>
        <strain evidence="1 2">MRS6</strain>
    </source>
</reference>
<accession>A0AAC9UNR6</accession>
<evidence type="ECO:0000313" key="1">
    <source>
        <dbReference type="EMBL" id="ASN59831.1"/>
    </source>
</evidence>
<dbReference type="AlphaFoldDB" id="A0AAC9UNR6"/>
<evidence type="ECO:0000313" key="2">
    <source>
        <dbReference type="Proteomes" id="UP000199749"/>
    </source>
</evidence>
<dbReference type="Proteomes" id="UP000199749">
    <property type="component" value="Chromosome"/>
</dbReference>
<evidence type="ECO:0008006" key="3">
    <source>
        <dbReference type="Google" id="ProtNLM"/>
    </source>
</evidence>
<name>A0AAC9UNR6_LATCU</name>